<dbReference type="GeneID" id="107476338"/>
<name>A0A6P4CI82_ARADU</name>
<proteinExistence type="predicted"/>
<organism evidence="2 3">
    <name type="scientific">Arachis duranensis</name>
    <name type="common">Wild peanut</name>
    <dbReference type="NCBI Taxonomy" id="130453"/>
    <lineage>
        <taxon>Eukaryota</taxon>
        <taxon>Viridiplantae</taxon>
        <taxon>Streptophyta</taxon>
        <taxon>Embryophyta</taxon>
        <taxon>Tracheophyta</taxon>
        <taxon>Spermatophyta</taxon>
        <taxon>Magnoliopsida</taxon>
        <taxon>eudicotyledons</taxon>
        <taxon>Gunneridae</taxon>
        <taxon>Pentapetalae</taxon>
        <taxon>rosids</taxon>
        <taxon>fabids</taxon>
        <taxon>Fabales</taxon>
        <taxon>Fabaceae</taxon>
        <taxon>Papilionoideae</taxon>
        <taxon>50 kb inversion clade</taxon>
        <taxon>dalbergioids sensu lato</taxon>
        <taxon>Dalbergieae</taxon>
        <taxon>Pterocarpus clade</taxon>
        <taxon>Arachis</taxon>
    </lineage>
</organism>
<dbReference type="KEGG" id="adu:107476338"/>
<keyword evidence="2" id="KW-1185">Reference proteome</keyword>
<keyword evidence="1" id="KW-0812">Transmembrane</keyword>
<dbReference type="Proteomes" id="UP000515211">
    <property type="component" value="Chromosome 1"/>
</dbReference>
<dbReference type="RefSeq" id="XP_052112008.1">
    <property type="nucleotide sequence ID" value="XM_052256048.1"/>
</dbReference>
<reference evidence="2" key="1">
    <citation type="journal article" date="2016" name="Nat. Genet.">
        <title>The genome sequences of Arachis duranensis and Arachis ipaensis, the diploid ancestors of cultivated peanut.</title>
        <authorList>
            <person name="Bertioli D.J."/>
            <person name="Cannon S.B."/>
            <person name="Froenicke L."/>
            <person name="Huang G."/>
            <person name="Farmer A.D."/>
            <person name="Cannon E.K."/>
            <person name="Liu X."/>
            <person name="Gao D."/>
            <person name="Clevenger J."/>
            <person name="Dash S."/>
            <person name="Ren L."/>
            <person name="Moretzsohn M.C."/>
            <person name="Shirasawa K."/>
            <person name="Huang W."/>
            <person name="Vidigal B."/>
            <person name="Abernathy B."/>
            <person name="Chu Y."/>
            <person name="Niederhuth C.E."/>
            <person name="Umale P."/>
            <person name="Araujo A.C."/>
            <person name="Kozik A."/>
            <person name="Kim K.D."/>
            <person name="Burow M.D."/>
            <person name="Varshney R.K."/>
            <person name="Wang X."/>
            <person name="Zhang X."/>
            <person name="Barkley N."/>
            <person name="Guimaraes P.M."/>
            <person name="Isobe S."/>
            <person name="Guo B."/>
            <person name="Liao B."/>
            <person name="Stalker H.T."/>
            <person name="Schmitz R.J."/>
            <person name="Scheffler B.E."/>
            <person name="Leal-Bertioli S.C."/>
            <person name="Xun X."/>
            <person name="Jackson S.A."/>
            <person name="Michelmore R."/>
            <person name="Ozias-Akins P."/>
        </authorList>
    </citation>
    <scope>NUCLEOTIDE SEQUENCE [LARGE SCALE GENOMIC DNA]</scope>
    <source>
        <strain evidence="2">cv. V14167</strain>
    </source>
</reference>
<reference evidence="3 4" key="2">
    <citation type="submission" date="2025-04" db="UniProtKB">
        <authorList>
            <consortium name="RefSeq"/>
        </authorList>
    </citation>
    <scope>IDENTIFICATION</scope>
    <source>
        <tissue evidence="3 4">Whole plant</tissue>
    </source>
</reference>
<dbReference type="RefSeq" id="XP_015951627.1">
    <property type="nucleotide sequence ID" value="XM_016096141.3"/>
</dbReference>
<evidence type="ECO:0000313" key="4">
    <source>
        <dbReference type="RefSeq" id="XP_052112008.1"/>
    </source>
</evidence>
<accession>A0A6P4CI82</accession>
<evidence type="ECO:0000313" key="3">
    <source>
        <dbReference type="RefSeq" id="XP_015951627.1"/>
    </source>
</evidence>
<protein>
    <submittedName>
        <fullName evidence="3">Uncharacterized protein LOC107476338</fullName>
    </submittedName>
    <submittedName>
        <fullName evidence="4">Uncharacterized protein LOC127743870</fullName>
    </submittedName>
</protein>
<keyword evidence="1" id="KW-1133">Transmembrane helix</keyword>
<evidence type="ECO:0000313" key="2">
    <source>
        <dbReference type="Proteomes" id="UP000515211"/>
    </source>
</evidence>
<dbReference type="KEGG" id="adu:127743870"/>
<feature type="transmembrane region" description="Helical" evidence="1">
    <location>
        <begin position="12"/>
        <end position="31"/>
    </location>
</feature>
<keyword evidence="1" id="KW-0472">Membrane</keyword>
<gene>
    <name evidence="3" type="primary">LOC107476338</name>
    <name evidence="4" type="synonym">LOC127743870</name>
</gene>
<sequence length="104" mass="11648">MTIVAYSLSLPSLLFFFPLFLFLLNFLYVTLDLCAKSNPAVAEFCAAATSPLLPLSFHSSPFTNVIECTGSDDTDLVDELPDHSCFVEDEIPRVEMRFEHLKLV</sequence>
<evidence type="ECO:0000256" key="1">
    <source>
        <dbReference type="SAM" id="Phobius"/>
    </source>
</evidence>
<dbReference type="AlphaFoldDB" id="A0A6P4CI82"/>